<dbReference type="PROSITE" id="PS50076">
    <property type="entry name" value="DNAJ_2"/>
    <property type="match status" value="1"/>
</dbReference>
<reference evidence="3" key="1">
    <citation type="journal article" date="2015" name="Proc. Natl. Acad. Sci. U.S.A.">
        <title>Networks of energetic and metabolic interactions define dynamics in microbial communities.</title>
        <authorList>
            <person name="Embree M."/>
            <person name="Liu J.K."/>
            <person name="Al-Bassam M.M."/>
            <person name="Zengler K."/>
        </authorList>
    </citation>
    <scope>NUCLEOTIDE SEQUENCE</scope>
</reference>
<evidence type="ECO:0000313" key="3">
    <source>
        <dbReference type="EMBL" id="KUG28296.1"/>
    </source>
</evidence>
<gene>
    <name evidence="3" type="ORF">ASZ90_001841</name>
</gene>
<comment type="caution">
    <text evidence="3">The sequence shown here is derived from an EMBL/GenBank/DDBJ whole genome shotgun (WGS) entry which is preliminary data.</text>
</comment>
<dbReference type="InterPro" id="IPR050817">
    <property type="entry name" value="DjlA_DnaK_co-chaperone"/>
</dbReference>
<dbReference type="InterPro" id="IPR001623">
    <property type="entry name" value="DnaJ_domain"/>
</dbReference>
<feature type="region of interest" description="Disordered" evidence="1">
    <location>
        <begin position="92"/>
        <end position="382"/>
    </location>
</feature>
<feature type="compositionally biased region" description="Polar residues" evidence="1">
    <location>
        <begin position="339"/>
        <end position="352"/>
    </location>
</feature>
<sequence>MADAPGTSPSQGAFFFVVRRFQTGPRAGELTAMSMHSSQARADTGRHGREASSPTDWVALEQQLCRTKTILQEILDHLQGVLRNLRAARAGFKTHARSGARPEKTGPKSGFRTTRTTAAGFGARAQESKTARPRPGHGRFERAAPGQETASGRAQDFSRRQTASAQGGNAGGFGQPRNGTAFGGFQAGDAGRKGSPYRTFTGGRTAGTGPDSAGSGGAAGHTQPGGARTGFTGKTHTAGHFGAAGQAGQSFRAGNSTANGQGGASAQTGQSARTGQSGFTGQTGQTGQTGSTGQTGQTGYTGQSGQFGQSGQTGQTGGPYGRTNAGQSRQREGFGQASRPGQSRTSHSSNAYDTRRETGRPEGAARHRFSGERQERGRQAARHSGMNLKCAYDILCLDYPCTPVEIKDAYRGMARKFHPDLGGDEEVMKDVNLAYELAMRFCAGPRRSGASWSS</sequence>
<evidence type="ECO:0000256" key="1">
    <source>
        <dbReference type="SAM" id="MobiDB-lite"/>
    </source>
</evidence>
<proteinExistence type="predicted"/>
<dbReference type="InterPro" id="IPR036869">
    <property type="entry name" value="J_dom_sf"/>
</dbReference>
<name>A0A0W8G553_9ZZZZ</name>
<dbReference type="PANTHER" id="PTHR24074">
    <property type="entry name" value="CO-CHAPERONE PROTEIN DJLA"/>
    <property type="match status" value="1"/>
</dbReference>
<feature type="compositionally biased region" description="Low complexity" evidence="1">
    <location>
        <begin position="198"/>
        <end position="213"/>
    </location>
</feature>
<feature type="compositionally biased region" description="Basic and acidic residues" evidence="1">
    <location>
        <begin position="353"/>
        <end position="378"/>
    </location>
</feature>
<feature type="compositionally biased region" description="Low complexity" evidence="1">
    <location>
        <begin position="110"/>
        <end position="125"/>
    </location>
</feature>
<feature type="compositionally biased region" description="Low complexity" evidence="1">
    <location>
        <begin position="229"/>
        <end position="313"/>
    </location>
</feature>
<accession>A0A0W8G553</accession>
<dbReference type="Pfam" id="PF00226">
    <property type="entry name" value="DnaJ"/>
    <property type="match status" value="1"/>
</dbReference>
<organism evidence="3">
    <name type="scientific">hydrocarbon metagenome</name>
    <dbReference type="NCBI Taxonomy" id="938273"/>
    <lineage>
        <taxon>unclassified sequences</taxon>
        <taxon>metagenomes</taxon>
        <taxon>ecological metagenomes</taxon>
    </lineage>
</organism>
<feature type="domain" description="J" evidence="2">
    <location>
        <begin position="390"/>
        <end position="453"/>
    </location>
</feature>
<dbReference type="EMBL" id="LNQE01000236">
    <property type="protein sequence ID" value="KUG28296.1"/>
    <property type="molecule type" value="Genomic_DNA"/>
</dbReference>
<dbReference type="CDD" id="cd06257">
    <property type="entry name" value="DnaJ"/>
    <property type="match status" value="1"/>
</dbReference>
<dbReference type="SMART" id="SM00271">
    <property type="entry name" value="DnaJ"/>
    <property type="match status" value="1"/>
</dbReference>
<dbReference type="Gene3D" id="1.10.287.110">
    <property type="entry name" value="DnaJ domain"/>
    <property type="match status" value="1"/>
</dbReference>
<dbReference type="SUPFAM" id="SSF46565">
    <property type="entry name" value="Chaperone J-domain"/>
    <property type="match status" value="1"/>
</dbReference>
<evidence type="ECO:0000259" key="2">
    <source>
        <dbReference type="PROSITE" id="PS50076"/>
    </source>
</evidence>
<dbReference type="AlphaFoldDB" id="A0A0W8G553"/>
<protein>
    <recommendedName>
        <fullName evidence="2">J domain-containing protein</fullName>
    </recommendedName>
</protein>